<evidence type="ECO:0000259" key="3">
    <source>
        <dbReference type="Pfam" id="PF09350"/>
    </source>
</evidence>
<feature type="compositionally biased region" description="Basic and acidic residues" evidence="2">
    <location>
        <begin position="1094"/>
        <end position="1104"/>
    </location>
</feature>
<dbReference type="InterPro" id="IPR018961">
    <property type="entry name" value="DnaJ_homolog_subfam-C_membr-28"/>
</dbReference>
<dbReference type="PANTHER" id="PTHR39394:SF1">
    <property type="entry name" value="DNAJ HOMOLOGUE SUBFAMILY C MEMBER 28 CONSERVED DOMAIN-CONTAINING PROTEIN"/>
    <property type="match status" value="1"/>
</dbReference>
<name>A0A8H8RYE2_9HELO</name>
<dbReference type="EMBL" id="QGMI01000239">
    <property type="protein sequence ID" value="TVY44305.1"/>
    <property type="molecule type" value="Genomic_DNA"/>
</dbReference>
<organism evidence="4 5">
    <name type="scientific">Lachnellula occidentalis</name>
    <dbReference type="NCBI Taxonomy" id="215460"/>
    <lineage>
        <taxon>Eukaryota</taxon>
        <taxon>Fungi</taxon>
        <taxon>Dikarya</taxon>
        <taxon>Ascomycota</taxon>
        <taxon>Pezizomycotina</taxon>
        <taxon>Leotiomycetes</taxon>
        <taxon>Helotiales</taxon>
        <taxon>Lachnaceae</taxon>
        <taxon>Lachnellula</taxon>
    </lineage>
</organism>
<evidence type="ECO:0000313" key="5">
    <source>
        <dbReference type="Proteomes" id="UP000443090"/>
    </source>
</evidence>
<feature type="compositionally biased region" description="Basic and acidic residues" evidence="2">
    <location>
        <begin position="1"/>
        <end position="10"/>
    </location>
</feature>
<feature type="compositionally biased region" description="Low complexity" evidence="2">
    <location>
        <begin position="852"/>
        <end position="867"/>
    </location>
</feature>
<accession>A0A8H8RYE2</accession>
<feature type="region of interest" description="Disordered" evidence="2">
    <location>
        <begin position="62"/>
        <end position="99"/>
    </location>
</feature>
<keyword evidence="5" id="KW-1185">Reference proteome</keyword>
<keyword evidence="1" id="KW-0539">Nucleus</keyword>
<dbReference type="InterPro" id="IPR001138">
    <property type="entry name" value="Zn2Cys6_DnaBD"/>
</dbReference>
<feature type="compositionally biased region" description="Polar residues" evidence="2">
    <location>
        <begin position="62"/>
        <end position="75"/>
    </location>
</feature>
<proteinExistence type="predicted"/>
<sequence length="1221" mass="135637">MKIFDKRMAERPNAIDGSKARDCSAEQCDEQKPSCSRCKGYKTECSFLQTHPLKRGAPTVQSMLSNPTPATSISIPDTPSSAPTFSSATPSPSPALQQSHPQENFTMLDLELLHSWMTDGAAAFLDYREPDVHVFTTTAIQIAFQHPFLMHQILSLGALYLAHVNPEKASLYQHASDNHAAIGIALFQPQIGNMDENNCHACFAFSTHLFLLAWATQDITKPSTIFFAPSQTIDSETINIQWVKLHRGAMQLITDFWSVLEHGPMHVLFDNWIGLDPHREDPVEDSVQPHLDDLAEACVSGSTTVSEKEVLFKTLGLLRRVFSMMSFVPQVGNLHIVMAWFSWIPARFLVMLENKVPEALLIVSYYCVALHKMGHIFWLTGKAENLLRTVVDVMGDGWERWTRWPIEQVLGVDELKEFVQLGLKVSELELEFEPEAESESLDISMISRIKRNIYHEMKGRCSHHTKGIGLRVKTVNPKEKVSEDPSQIEAQILEKSAKNGEREPGAMSRRLAQATEDALLEGGRAGRRAVEDAGFSEDLKQKLLEKVEAHKFRSENASAFAHVGLSSNVGKGSQEIASAQAWTGEEGAEDTMLRMLDDARKPLKPGLRGPSKIPSPIVDLRLKRVPKQKPGERLANARDKTSLYAISKDTQMSDKERADMKKGFKERFTPGANAMPDSIRGLAALANQRIEEAIARGQFKNIPRGKAVERDPRADNPFVDTTEYIMNKMIQRQDIVPPWIEKQQELVKAATIFRGRLRNDWTRHAARTIASRGGSLQDQMRTAELYAEAERVHNPKKRAVEQISVPTNVTDDPIMVKITQQPATPSQAASIEVSMENKDVGVTVSNPASPEPLLGASQASSSQPPQGINDAEAPELPVRSTPPTPLPAPFRIPLWEAAEASYLQLAVTNLNSLTRSYNLMAPDLAKKPYFSLERELKACYADVAPGLAQNIKERAARPPRDLVEKIGHRSGSVMERFGRDTVKIYDNQKPLLFEIPAREEVSKIMAEFNFTQTIQQSIEGNDDEAMPDEMAGTSIPPELPPRRSRRLSERGPAPIPRIPRPPIGSRPVATGTSTSIPGPRLSNNKGSQNTFMGEDGRTKTEPSRNKRRGPTISSHALADHRRYREQLKNHRNKANSLYPSHSPVSANEDGSVDNGITRTAARLMEARWEATGGVKRVPVDEDGVPLIAGPGIEVDYDEDGKPLVVKKVTREAEKKNDSLEG</sequence>
<feature type="compositionally biased region" description="Pro residues" evidence="2">
    <location>
        <begin position="1053"/>
        <end position="1064"/>
    </location>
</feature>
<dbReference type="OrthoDB" id="1922282at2759"/>
<feature type="compositionally biased region" description="Low complexity" evidence="2">
    <location>
        <begin position="76"/>
        <end position="90"/>
    </location>
</feature>
<reference evidence="4 5" key="1">
    <citation type="submission" date="2018-05" db="EMBL/GenBank/DDBJ databases">
        <title>Genome sequencing and assembly of the regulated plant pathogen Lachnellula willkommii and related sister species for the development of diagnostic species identification markers.</title>
        <authorList>
            <person name="Giroux E."/>
            <person name="Bilodeau G."/>
        </authorList>
    </citation>
    <scope>NUCLEOTIDE SEQUENCE [LARGE SCALE GENOMIC DNA]</scope>
    <source>
        <strain evidence="4 5">CBS 160.35</strain>
    </source>
</reference>
<dbReference type="CDD" id="cd00067">
    <property type="entry name" value="GAL4"/>
    <property type="match status" value="1"/>
</dbReference>
<dbReference type="PANTHER" id="PTHR39394">
    <property type="entry name" value="YALI0E31793P"/>
    <property type="match status" value="1"/>
</dbReference>
<dbReference type="Proteomes" id="UP000443090">
    <property type="component" value="Unassembled WGS sequence"/>
</dbReference>
<feature type="compositionally biased region" description="Polar residues" evidence="2">
    <location>
        <begin position="1134"/>
        <end position="1145"/>
    </location>
</feature>
<feature type="region of interest" description="Disordered" evidence="2">
    <location>
        <begin position="841"/>
        <end position="884"/>
    </location>
</feature>
<feature type="region of interest" description="Disordered" evidence="2">
    <location>
        <begin position="1022"/>
        <end position="1119"/>
    </location>
</feature>
<feature type="domain" description="DnaJ homologue subfamily C member 28 conserved" evidence="3">
    <location>
        <begin position="685"/>
        <end position="753"/>
    </location>
</feature>
<feature type="region of interest" description="Disordered" evidence="2">
    <location>
        <begin position="1"/>
        <end position="26"/>
    </location>
</feature>
<dbReference type="AlphaFoldDB" id="A0A8H8RYE2"/>
<feature type="region of interest" description="Disordered" evidence="2">
    <location>
        <begin position="1134"/>
        <end position="1153"/>
    </location>
</feature>
<dbReference type="Pfam" id="PF09350">
    <property type="entry name" value="DJC28_CD"/>
    <property type="match status" value="1"/>
</dbReference>
<evidence type="ECO:0000256" key="2">
    <source>
        <dbReference type="SAM" id="MobiDB-lite"/>
    </source>
</evidence>
<comment type="caution">
    <text evidence="4">The sequence shown here is derived from an EMBL/GenBank/DDBJ whole genome shotgun (WGS) entry which is preliminary data.</text>
</comment>
<evidence type="ECO:0000313" key="4">
    <source>
        <dbReference type="EMBL" id="TVY44305.1"/>
    </source>
</evidence>
<feature type="compositionally biased region" description="Polar residues" evidence="2">
    <location>
        <begin position="1070"/>
        <end position="1091"/>
    </location>
</feature>
<evidence type="ECO:0000256" key="1">
    <source>
        <dbReference type="ARBA" id="ARBA00023242"/>
    </source>
</evidence>
<protein>
    <recommendedName>
        <fullName evidence="3">DnaJ homologue subfamily C member 28 conserved domain-containing protein</fullName>
    </recommendedName>
</protein>
<dbReference type="GO" id="GO:0008270">
    <property type="term" value="F:zinc ion binding"/>
    <property type="evidence" value="ECO:0007669"/>
    <property type="project" value="InterPro"/>
</dbReference>
<gene>
    <name evidence="4" type="ORF">LOCC1_G005053</name>
</gene>
<dbReference type="GO" id="GO:0000981">
    <property type="term" value="F:DNA-binding transcription factor activity, RNA polymerase II-specific"/>
    <property type="evidence" value="ECO:0007669"/>
    <property type="project" value="InterPro"/>
</dbReference>